<dbReference type="OrthoDB" id="4453618at2"/>
<dbReference type="GO" id="GO:0080120">
    <property type="term" value="P:CAAX-box protein maturation"/>
    <property type="evidence" value="ECO:0007669"/>
    <property type="project" value="UniProtKB-ARBA"/>
</dbReference>
<keyword evidence="1" id="KW-0812">Transmembrane</keyword>
<accession>A0A0F6R171</accession>
<gene>
    <name evidence="4" type="ORF">NCTC949_00836</name>
    <name evidence="3" type="ORF">UL82_10075</name>
</gene>
<evidence type="ECO:0000259" key="2">
    <source>
        <dbReference type="Pfam" id="PF02517"/>
    </source>
</evidence>
<dbReference type="GO" id="GO:0006508">
    <property type="term" value="P:proteolysis"/>
    <property type="evidence" value="ECO:0007669"/>
    <property type="project" value="UniProtKB-KW"/>
</dbReference>
<evidence type="ECO:0000313" key="5">
    <source>
        <dbReference type="Proteomes" id="UP000033457"/>
    </source>
</evidence>
<feature type="transmembrane region" description="Helical" evidence="1">
    <location>
        <begin position="241"/>
        <end position="262"/>
    </location>
</feature>
<evidence type="ECO:0000256" key="1">
    <source>
        <dbReference type="SAM" id="Phobius"/>
    </source>
</evidence>
<dbReference type="AlphaFoldDB" id="A0A0F6R171"/>
<protein>
    <submittedName>
        <fullName evidence="3">CAAX protease self-immunity</fullName>
    </submittedName>
    <submittedName>
        <fullName evidence="4">Metal-dependent membrane protease</fullName>
    </submittedName>
</protein>
<keyword evidence="3" id="KW-0378">Hydrolase</keyword>
<evidence type="ECO:0000313" key="6">
    <source>
        <dbReference type="Proteomes" id="UP000271380"/>
    </source>
</evidence>
<reference evidence="3 5" key="1">
    <citation type="journal article" date="2015" name="Genome Announc.">
        <title>Complete Genome Sequence of Corynebacterium kutscheri DSM 20755, a Corynebacterial Type Strain with Remarkably Low G+C Content of Chromosomal DNA.</title>
        <authorList>
            <person name="Ruckert C."/>
            <person name="Albersmeier A."/>
            <person name="Winkler A."/>
            <person name="Tauch A."/>
        </authorList>
    </citation>
    <scope>NUCLEOTIDE SEQUENCE [LARGE SCALE GENOMIC DNA]</scope>
    <source>
        <strain evidence="3 5">DSM 20755</strain>
    </source>
</reference>
<dbReference type="InterPro" id="IPR003675">
    <property type="entry name" value="Rce1/LyrA-like_dom"/>
</dbReference>
<feature type="transmembrane region" description="Helical" evidence="1">
    <location>
        <begin position="68"/>
        <end position="89"/>
    </location>
</feature>
<keyword evidence="1" id="KW-1133">Transmembrane helix</keyword>
<dbReference type="KEGG" id="cku:UL82_10075"/>
<dbReference type="STRING" id="35755.UL82_10075"/>
<keyword evidence="1" id="KW-0472">Membrane</keyword>
<proteinExistence type="predicted"/>
<evidence type="ECO:0000313" key="3">
    <source>
        <dbReference type="EMBL" id="AKE42152.1"/>
    </source>
</evidence>
<dbReference type="GO" id="GO:0004175">
    <property type="term" value="F:endopeptidase activity"/>
    <property type="evidence" value="ECO:0007669"/>
    <property type="project" value="UniProtKB-ARBA"/>
</dbReference>
<dbReference type="Proteomes" id="UP000271380">
    <property type="component" value="Chromosome"/>
</dbReference>
<dbReference type="HOGENOM" id="CLU_080128_0_0_11"/>
<name>A0A0F6R171_9CORY</name>
<reference evidence="4 6" key="2">
    <citation type="submission" date="2018-12" db="EMBL/GenBank/DDBJ databases">
        <authorList>
            <consortium name="Pathogen Informatics"/>
        </authorList>
    </citation>
    <scope>NUCLEOTIDE SEQUENCE [LARGE SCALE GENOMIC DNA]</scope>
    <source>
        <strain evidence="4 6">NCTC949</strain>
    </source>
</reference>
<feature type="transmembrane region" description="Helical" evidence="1">
    <location>
        <begin position="212"/>
        <end position="235"/>
    </location>
</feature>
<keyword evidence="3" id="KW-0645">Protease</keyword>
<dbReference type="RefSeq" id="WP_046440757.1">
    <property type="nucleotide sequence ID" value="NZ_CP011312.1"/>
</dbReference>
<keyword evidence="5" id="KW-1185">Reference proteome</keyword>
<dbReference type="Proteomes" id="UP000033457">
    <property type="component" value="Chromosome"/>
</dbReference>
<dbReference type="Pfam" id="PF02517">
    <property type="entry name" value="Rce1-like"/>
    <property type="match status" value="1"/>
</dbReference>
<organism evidence="3 5">
    <name type="scientific">Corynebacterium kutscheri</name>
    <dbReference type="NCBI Taxonomy" id="35755"/>
    <lineage>
        <taxon>Bacteria</taxon>
        <taxon>Bacillati</taxon>
        <taxon>Actinomycetota</taxon>
        <taxon>Actinomycetes</taxon>
        <taxon>Mycobacteriales</taxon>
        <taxon>Corynebacteriaceae</taxon>
        <taxon>Corynebacterium</taxon>
    </lineage>
</organism>
<feature type="transmembrane region" description="Helical" evidence="1">
    <location>
        <begin position="123"/>
        <end position="145"/>
    </location>
</feature>
<dbReference type="EMBL" id="CP011312">
    <property type="protein sequence ID" value="AKE42152.1"/>
    <property type="molecule type" value="Genomic_DNA"/>
</dbReference>
<feature type="transmembrane region" description="Helical" evidence="1">
    <location>
        <begin position="16"/>
        <end position="37"/>
    </location>
</feature>
<sequence>MSSTFLFPPGSTRNRLLCEIAIVLTITFGISGLRSLFRLIDALLSPQPINEQSVAITTSQADHSWIDLALQLSSAAVLFGWGFLALYLLSAPLLFTTKNSVSKEESSHHLLAPILRFFAAKDLLQGGALAALIGFPGLLLYVAAIKFGWSKQVIPTTFDHLWWEIPVILLWSAANAFAEEVVVVMWFITRLRQLGNSVPVAIMYSAILRGSYHLYQGASAGLGNLIMGLIFGFFFYKTGRIWPLIIGHLAIDVVAFIGYALLDGNLSFLGI</sequence>
<feature type="domain" description="CAAX prenyl protease 2/Lysostaphin resistance protein A-like" evidence="2">
    <location>
        <begin position="162"/>
        <end position="253"/>
    </location>
</feature>
<dbReference type="EMBL" id="LR134377">
    <property type="protein sequence ID" value="VEH05874.1"/>
    <property type="molecule type" value="Genomic_DNA"/>
</dbReference>
<evidence type="ECO:0000313" key="4">
    <source>
        <dbReference type="EMBL" id="VEH05874.1"/>
    </source>
</evidence>
<feature type="transmembrane region" description="Helical" evidence="1">
    <location>
        <begin position="165"/>
        <end position="188"/>
    </location>
</feature>